<protein>
    <submittedName>
        <fullName evidence="1">Uncharacterized protein</fullName>
    </submittedName>
</protein>
<proteinExistence type="predicted"/>
<dbReference type="AlphaFoldDB" id="R7WLN6"/>
<evidence type="ECO:0000313" key="2">
    <source>
        <dbReference type="Proteomes" id="UP000013525"/>
    </source>
</evidence>
<dbReference type="PATRIC" id="fig|1273125.3.peg.2313"/>
<keyword evidence="2" id="KW-1185">Reference proteome</keyword>
<dbReference type="EMBL" id="APMY01000073">
    <property type="protein sequence ID" value="EOM76213.1"/>
    <property type="molecule type" value="Genomic_DNA"/>
</dbReference>
<reference evidence="1 2" key="1">
    <citation type="journal article" date="2013" name="Genome Announc.">
        <title>Draft Genome Sequence of Rhodococcus rhodnii Strain LMG5362, a Symbiont of Rhodnius prolixus (Hemiptera, Reduviidae, Triatominae), the Principle Vector of Trypanosoma cruzi.</title>
        <authorList>
            <person name="Pachebat J.A."/>
            <person name="van Keulen G."/>
            <person name="Whitten M.M."/>
            <person name="Girdwood S."/>
            <person name="Del Sol R."/>
            <person name="Dyson P.J."/>
            <person name="Facey P.D."/>
        </authorList>
    </citation>
    <scope>NUCLEOTIDE SEQUENCE [LARGE SCALE GENOMIC DNA]</scope>
    <source>
        <strain evidence="1 2">LMG 5362</strain>
    </source>
</reference>
<dbReference type="Proteomes" id="UP000013525">
    <property type="component" value="Unassembled WGS sequence"/>
</dbReference>
<name>R7WLN6_9NOCA</name>
<sequence length="72" mass="7987">MALPFGCACRSRASVDYIWRNHDDPIRATRTVVRVVSPIGLPRKSRAFAAATRFASRKALHVLVDHPVFGPT</sequence>
<gene>
    <name evidence="1" type="ORF">Rrhod_2418</name>
</gene>
<organism evidence="1 2">
    <name type="scientific">Rhodococcus rhodnii LMG 5362</name>
    <dbReference type="NCBI Taxonomy" id="1273125"/>
    <lineage>
        <taxon>Bacteria</taxon>
        <taxon>Bacillati</taxon>
        <taxon>Actinomycetota</taxon>
        <taxon>Actinomycetes</taxon>
        <taxon>Mycobacteriales</taxon>
        <taxon>Nocardiaceae</taxon>
        <taxon>Rhodococcus</taxon>
    </lineage>
</organism>
<evidence type="ECO:0000313" key="1">
    <source>
        <dbReference type="EMBL" id="EOM76213.1"/>
    </source>
</evidence>
<accession>R7WLN6</accession>
<comment type="caution">
    <text evidence="1">The sequence shown here is derived from an EMBL/GenBank/DDBJ whole genome shotgun (WGS) entry which is preliminary data.</text>
</comment>